<accession>A0A345P9C3</accession>
<protein>
    <submittedName>
        <fullName evidence="1">Uncharacterized protein</fullName>
    </submittedName>
</protein>
<dbReference type="Proteomes" id="UP000253940">
    <property type="component" value="Chromosome"/>
</dbReference>
<name>A0A345P9C3_9GAMM</name>
<organism evidence="1 2">
    <name type="scientific">Aquirhabdus parva</name>
    <dbReference type="NCBI Taxonomy" id="2283318"/>
    <lineage>
        <taxon>Bacteria</taxon>
        <taxon>Pseudomonadati</taxon>
        <taxon>Pseudomonadota</taxon>
        <taxon>Gammaproteobacteria</taxon>
        <taxon>Moraxellales</taxon>
        <taxon>Moraxellaceae</taxon>
        <taxon>Aquirhabdus</taxon>
    </lineage>
</organism>
<reference evidence="1 2" key="1">
    <citation type="submission" date="2018-07" db="EMBL/GenBank/DDBJ databases">
        <title>Genome sequencing of Moraxellaceae gen. HYN0046.</title>
        <authorList>
            <person name="Kim M."/>
            <person name="Yi H."/>
        </authorList>
    </citation>
    <scope>NUCLEOTIDE SEQUENCE [LARGE SCALE GENOMIC DNA]</scope>
    <source>
        <strain evidence="1 2">HYN0046</strain>
    </source>
</reference>
<dbReference type="EMBL" id="CP031222">
    <property type="protein sequence ID" value="AXI03882.1"/>
    <property type="molecule type" value="Genomic_DNA"/>
</dbReference>
<sequence length="209" mass="23184">MFKLSLSQSAQGHAASSHASGAQGFTALQARGFIERLKSFYGAEFNRKWAGVQPAMLEETICASFRAVSPEQLARCFKRISTSSCDFCPSIPTLLAWCFEGEFLSDLEAYRRAGDERITDPLVYETVRRIGFWDMRHKAESQMRPVFMEVYKAVKGEYMGGARFAIPKAIAAPKSIFEPETAAQKAARQACAAQAIAQMRGQMGKECRA</sequence>
<evidence type="ECO:0000313" key="1">
    <source>
        <dbReference type="EMBL" id="AXI03882.1"/>
    </source>
</evidence>
<gene>
    <name evidence="1" type="ORF">HYN46_14165</name>
</gene>
<dbReference type="KEGG" id="mbah:HYN46_14165"/>
<keyword evidence="2" id="KW-1185">Reference proteome</keyword>
<proteinExistence type="predicted"/>
<dbReference type="RefSeq" id="WP_114899990.1">
    <property type="nucleotide sequence ID" value="NZ_CP031222.1"/>
</dbReference>
<dbReference type="AlphaFoldDB" id="A0A345P9C3"/>
<evidence type="ECO:0000313" key="2">
    <source>
        <dbReference type="Proteomes" id="UP000253940"/>
    </source>
</evidence>
<dbReference type="OrthoDB" id="6708516at2"/>